<gene>
    <name evidence="1" type="ORF">RR48_01855</name>
</gene>
<dbReference type="EMBL" id="KQ460130">
    <property type="protein sequence ID" value="KPJ17521.1"/>
    <property type="molecule type" value="Genomic_DNA"/>
</dbReference>
<dbReference type="AlphaFoldDB" id="A0A0N1IHJ1"/>
<keyword evidence="2" id="KW-1185">Reference proteome</keyword>
<protein>
    <submittedName>
        <fullName evidence="1">Uncharacterized protein</fullName>
    </submittedName>
</protein>
<name>A0A0N1IHJ1_PAPMA</name>
<evidence type="ECO:0000313" key="1">
    <source>
        <dbReference type="EMBL" id="KPJ17521.1"/>
    </source>
</evidence>
<dbReference type="Proteomes" id="UP000053240">
    <property type="component" value="Unassembled WGS sequence"/>
</dbReference>
<dbReference type="InParanoid" id="A0A0N1IHJ1"/>
<evidence type="ECO:0000313" key="2">
    <source>
        <dbReference type="Proteomes" id="UP000053240"/>
    </source>
</evidence>
<accession>A0A0N1IHJ1</accession>
<sequence>MEELDKMELDKNALSDSLLPTLSLIKSSKQKEIGNRTDNVKSQEYVKNYISYQNSKEVRNILSLVQLSTNWLCKPRSVKALSGEPNQLSHGSA</sequence>
<organism evidence="1 2">
    <name type="scientific">Papilio machaon</name>
    <name type="common">Old World swallowtail butterfly</name>
    <dbReference type="NCBI Taxonomy" id="76193"/>
    <lineage>
        <taxon>Eukaryota</taxon>
        <taxon>Metazoa</taxon>
        <taxon>Ecdysozoa</taxon>
        <taxon>Arthropoda</taxon>
        <taxon>Hexapoda</taxon>
        <taxon>Insecta</taxon>
        <taxon>Pterygota</taxon>
        <taxon>Neoptera</taxon>
        <taxon>Endopterygota</taxon>
        <taxon>Lepidoptera</taxon>
        <taxon>Glossata</taxon>
        <taxon>Ditrysia</taxon>
        <taxon>Papilionoidea</taxon>
        <taxon>Papilionidae</taxon>
        <taxon>Papilioninae</taxon>
        <taxon>Papilio</taxon>
    </lineage>
</organism>
<proteinExistence type="predicted"/>
<reference evidence="1 2" key="1">
    <citation type="journal article" date="2015" name="Nat. Commun.">
        <title>Outbred genome sequencing and CRISPR/Cas9 gene editing in butterflies.</title>
        <authorList>
            <person name="Li X."/>
            <person name="Fan D."/>
            <person name="Zhang W."/>
            <person name="Liu G."/>
            <person name="Zhang L."/>
            <person name="Zhao L."/>
            <person name="Fang X."/>
            <person name="Chen L."/>
            <person name="Dong Y."/>
            <person name="Chen Y."/>
            <person name="Ding Y."/>
            <person name="Zhao R."/>
            <person name="Feng M."/>
            <person name="Zhu Y."/>
            <person name="Feng Y."/>
            <person name="Jiang X."/>
            <person name="Zhu D."/>
            <person name="Xiang H."/>
            <person name="Feng X."/>
            <person name="Li S."/>
            <person name="Wang J."/>
            <person name="Zhang G."/>
            <person name="Kronforst M.R."/>
            <person name="Wang W."/>
        </authorList>
    </citation>
    <scope>NUCLEOTIDE SEQUENCE [LARGE SCALE GENOMIC DNA]</scope>
    <source>
        <strain evidence="1">Ya'a_city_454_Pm</strain>
        <tissue evidence="1">Whole body</tissue>
    </source>
</reference>